<accession>A0AAN6T9M5</accession>
<dbReference type="RefSeq" id="XP_064667860.1">
    <property type="nucleotide sequence ID" value="XM_064815665.1"/>
</dbReference>
<proteinExistence type="predicted"/>
<protein>
    <submittedName>
        <fullName evidence="2">Uncharacterized protein</fullName>
    </submittedName>
</protein>
<keyword evidence="3" id="KW-1185">Reference proteome</keyword>
<dbReference type="Proteomes" id="UP001302812">
    <property type="component" value="Unassembled WGS sequence"/>
</dbReference>
<dbReference type="EMBL" id="MU853351">
    <property type="protein sequence ID" value="KAK4110290.1"/>
    <property type="molecule type" value="Genomic_DNA"/>
</dbReference>
<evidence type="ECO:0000256" key="1">
    <source>
        <dbReference type="SAM" id="MobiDB-lite"/>
    </source>
</evidence>
<evidence type="ECO:0000313" key="3">
    <source>
        <dbReference type="Proteomes" id="UP001302812"/>
    </source>
</evidence>
<feature type="compositionally biased region" description="Polar residues" evidence="1">
    <location>
        <begin position="410"/>
        <end position="423"/>
    </location>
</feature>
<dbReference type="GeneID" id="89939790"/>
<gene>
    <name evidence="2" type="ORF">N656DRAFT_781919</name>
</gene>
<organism evidence="2 3">
    <name type="scientific">Canariomyces notabilis</name>
    <dbReference type="NCBI Taxonomy" id="2074819"/>
    <lineage>
        <taxon>Eukaryota</taxon>
        <taxon>Fungi</taxon>
        <taxon>Dikarya</taxon>
        <taxon>Ascomycota</taxon>
        <taxon>Pezizomycotina</taxon>
        <taxon>Sordariomycetes</taxon>
        <taxon>Sordariomycetidae</taxon>
        <taxon>Sordariales</taxon>
        <taxon>Chaetomiaceae</taxon>
        <taxon>Canariomyces</taxon>
    </lineage>
</organism>
<feature type="region of interest" description="Disordered" evidence="1">
    <location>
        <begin position="356"/>
        <end position="423"/>
    </location>
</feature>
<name>A0AAN6T9M5_9PEZI</name>
<feature type="region of interest" description="Disordered" evidence="1">
    <location>
        <begin position="190"/>
        <end position="215"/>
    </location>
</feature>
<sequence length="423" mass="46587">MACLPPSPPSSAQPNMRVGWIQQAINQLKRNKRRDAIETMIAFGDEIHIAAQTTEASTIASLRQLSILFRAIVSRSLYGTNPKADHVIRRLLLFSLRRCEFLRLAQIQAAQPVQSKVGWLSSASAFETADHLELYRNFFNHIIAIHNHHHHQMPLEDSSLESATQILQRLCPRINNLSLWPCKRVAGPPMTRVRGVDKSRPVRGSKSKTTTKPARPQRTVKLAFLPTPPPTQICGDAVLTDTLPPPSTQPIRAPQAVQVVHKPEVARKPRAVGYPTPEATVENYDRMVELRQMGEANGWVEEPTQLLEPRLAHASDPAAAVVALNGERRAMPSRVTTQVPLVVEEDRVAWAAKAAGSVVVDDSDSDGDSGSLSNNARGLFRLRPEHGPSERCCPGWTGDGARRRSASRSLPNGTGSSWRTSYG</sequence>
<comment type="caution">
    <text evidence="2">The sequence shown here is derived from an EMBL/GenBank/DDBJ whole genome shotgun (WGS) entry which is preliminary data.</text>
</comment>
<reference evidence="2" key="1">
    <citation type="journal article" date="2023" name="Mol. Phylogenet. Evol.">
        <title>Genome-scale phylogeny and comparative genomics of the fungal order Sordariales.</title>
        <authorList>
            <person name="Hensen N."/>
            <person name="Bonometti L."/>
            <person name="Westerberg I."/>
            <person name="Brannstrom I.O."/>
            <person name="Guillou S."/>
            <person name="Cros-Aarteil S."/>
            <person name="Calhoun S."/>
            <person name="Haridas S."/>
            <person name="Kuo A."/>
            <person name="Mondo S."/>
            <person name="Pangilinan J."/>
            <person name="Riley R."/>
            <person name="LaButti K."/>
            <person name="Andreopoulos B."/>
            <person name="Lipzen A."/>
            <person name="Chen C."/>
            <person name="Yan M."/>
            <person name="Daum C."/>
            <person name="Ng V."/>
            <person name="Clum A."/>
            <person name="Steindorff A."/>
            <person name="Ohm R.A."/>
            <person name="Martin F."/>
            <person name="Silar P."/>
            <person name="Natvig D.O."/>
            <person name="Lalanne C."/>
            <person name="Gautier V."/>
            <person name="Ament-Velasquez S.L."/>
            <person name="Kruys A."/>
            <person name="Hutchinson M.I."/>
            <person name="Powell A.J."/>
            <person name="Barry K."/>
            <person name="Miller A.N."/>
            <person name="Grigoriev I.V."/>
            <person name="Debuchy R."/>
            <person name="Gladieux P."/>
            <person name="Hiltunen Thoren M."/>
            <person name="Johannesson H."/>
        </authorList>
    </citation>
    <scope>NUCLEOTIDE SEQUENCE</scope>
    <source>
        <strain evidence="2">CBS 508.74</strain>
    </source>
</reference>
<reference evidence="2" key="2">
    <citation type="submission" date="2023-05" db="EMBL/GenBank/DDBJ databases">
        <authorList>
            <consortium name="Lawrence Berkeley National Laboratory"/>
            <person name="Steindorff A."/>
            <person name="Hensen N."/>
            <person name="Bonometti L."/>
            <person name="Westerberg I."/>
            <person name="Brannstrom I.O."/>
            <person name="Guillou S."/>
            <person name="Cros-Aarteil S."/>
            <person name="Calhoun S."/>
            <person name="Haridas S."/>
            <person name="Kuo A."/>
            <person name="Mondo S."/>
            <person name="Pangilinan J."/>
            <person name="Riley R."/>
            <person name="Labutti K."/>
            <person name="Andreopoulos B."/>
            <person name="Lipzen A."/>
            <person name="Chen C."/>
            <person name="Yanf M."/>
            <person name="Daum C."/>
            <person name="Ng V."/>
            <person name="Clum A."/>
            <person name="Ohm R."/>
            <person name="Martin F."/>
            <person name="Silar P."/>
            <person name="Natvig D."/>
            <person name="Lalanne C."/>
            <person name="Gautier V."/>
            <person name="Ament-Velasquez S.L."/>
            <person name="Kruys A."/>
            <person name="Hutchinson M.I."/>
            <person name="Powell A.J."/>
            <person name="Barry K."/>
            <person name="Miller A.N."/>
            <person name="Grigoriev I.V."/>
            <person name="Debuchy R."/>
            <person name="Gladieux P."/>
            <person name="Thoren M.H."/>
            <person name="Johannesson H."/>
        </authorList>
    </citation>
    <scope>NUCLEOTIDE SEQUENCE</scope>
    <source>
        <strain evidence="2">CBS 508.74</strain>
    </source>
</reference>
<dbReference type="AlphaFoldDB" id="A0AAN6T9M5"/>
<evidence type="ECO:0000313" key="2">
    <source>
        <dbReference type="EMBL" id="KAK4110290.1"/>
    </source>
</evidence>